<evidence type="ECO:0000313" key="1">
    <source>
        <dbReference type="EMBL" id="KAK3673681.1"/>
    </source>
</evidence>
<dbReference type="Proteomes" id="UP001274830">
    <property type="component" value="Unassembled WGS sequence"/>
</dbReference>
<organism evidence="1 2">
    <name type="scientific">Recurvomyces mirabilis</name>
    <dbReference type="NCBI Taxonomy" id="574656"/>
    <lineage>
        <taxon>Eukaryota</taxon>
        <taxon>Fungi</taxon>
        <taxon>Dikarya</taxon>
        <taxon>Ascomycota</taxon>
        <taxon>Pezizomycotina</taxon>
        <taxon>Dothideomycetes</taxon>
        <taxon>Dothideomycetidae</taxon>
        <taxon>Mycosphaerellales</taxon>
        <taxon>Teratosphaeriaceae</taxon>
        <taxon>Recurvomyces</taxon>
    </lineage>
</organism>
<proteinExistence type="predicted"/>
<protein>
    <submittedName>
        <fullName evidence="1">Uncharacterized protein</fullName>
    </submittedName>
</protein>
<reference evidence="1" key="1">
    <citation type="submission" date="2023-07" db="EMBL/GenBank/DDBJ databases">
        <title>Black Yeasts Isolated from many extreme environments.</title>
        <authorList>
            <person name="Coleine C."/>
            <person name="Stajich J.E."/>
            <person name="Selbmann L."/>
        </authorList>
    </citation>
    <scope>NUCLEOTIDE SEQUENCE</scope>
    <source>
        <strain evidence="1">CCFEE 5485</strain>
    </source>
</reference>
<sequence length="260" mass="29101">MALPHHVASSAMQNRIQELLAKHPPIFTLETAETSSYPTASLLGLPSELRLHIYKYALWHQQSDGLICPAPDLRVNRNYVLATVTNNLWRYSENERVDDGSRLGAVYRFNMRGNDIVPENLLRPPPLGQPQGQNQAQAVLAHSLARQRADAHNAVEIQRQLYNKSVTALESVPRIHDGQCRRGEWSPVDWWRGIEDMNLRAIDNLVLALDGPSLAWEPLNPAAVVHKKRKNSHKITVVGLAGRPVDQQASADAQLRVPPL</sequence>
<keyword evidence="2" id="KW-1185">Reference proteome</keyword>
<name>A0AAE0WL14_9PEZI</name>
<accession>A0AAE0WL14</accession>
<comment type="caution">
    <text evidence="1">The sequence shown here is derived from an EMBL/GenBank/DDBJ whole genome shotgun (WGS) entry which is preliminary data.</text>
</comment>
<evidence type="ECO:0000313" key="2">
    <source>
        <dbReference type="Proteomes" id="UP001274830"/>
    </source>
</evidence>
<dbReference type="AlphaFoldDB" id="A0AAE0WL14"/>
<gene>
    <name evidence="1" type="ORF">LTR78_006586</name>
</gene>
<dbReference type="EMBL" id="JAUTXT010000024">
    <property type="protein sequence ID" value="KAK3673681.1"/>
    <property type="molecule type" value="Genomic_DNA"/>
</dbReference>